<evidence type="ECO:0000313" key="4">
    <source>
        <dbReference type="Proteomes" id="UP000722791"/>
    </source>
</evidence>
<feature type="transmembrane region" description="Helical" evidence="2">
    <location>
        <begin position="270"/>
        <end position="295"/>
    </location>
</feature>
<keyword evidence="2" id="KW-0812">Transmembrane</keyword>
<reference evidence="3" key="1">
    <citation type="journal article" date="2021" name="Proc. Natl. Acad. Sci. U.S.A.">
        <title>Three genomes in the algal genus Volvox reveal the fate of a haploid sex-determining region after a transition to homothallism.</title>
        <authorList>
            <person name="Yamamoto K."/>
            <person name="Hamaji T."/>
            <person name="Kawai-Toyooka H."/>
            <person name="Matsuzaki R."/>
            <person name="Takahashi F."/>
            <person name="Nishimura Y."/>
            <person name="Kawachi M."/>
            <person name="Noguchi H."/>
            <person name="Minakuchi Y."/>
            <person name="Umen J.G."/>
            <person name="Toyoda A."/>
            <person name="Nozaki H."/>
        </authorList>
    </citation>
    <scope>NUCLEOTIDE SEQUENCE</scope>
    <source>
        <strain evidence="3">NIES-3785</strain>
    </source>
</reference>
<feature type="transmembrane region" description="Helical" evidence="2">
    <location>
        <begin position="210"/>
        <end position="231"/>
    </location>
</feature>
<dbReference type="InterPro" id="IPR018710">
    <property type="entry name" value="DUF2232"/>
</dbReference>
<evidence type="ECO:0000256" key="2">
    <source>
        <dbReference type="SAM" id="Phobius"/>
    </source>
</evidence>
<feature type="transmembrane region" description="Helical" evidence="2">
    <location>
        <begin position="243"/>
        <end position="264"/>
    </location>
</feature>
<feature type="transmembrane region" description="Helical" evidence="2">
    <location>
        <begin position="177"/>
        <end position="198"/>
    </location>
</feature>
<gene>
    <name evidence="3" type="ORF">Vretimale_9635</name>
</gene>
<feature type="compositionally biased region" description="Basic and acidic residues" evidence="1">
    <location>
        <begin position="73"/>
        <end position="82"/>
    </location>
</feature>
<protein>
    <submittedName>
        <fullName evidence="3">Uncharacterized protein</fullName>
    </submittedName>
</protein>
<sequence>MPSRLGLLSRCTSWTKQHMVADCKLPLARTTARAPAVRTPPSPCSNSAVRAWVVEVAARIHGQAATVSVTSKGGERRTERRQMRVVQTAAAPSENRVSSNEDSSPSTSYSNQLYTLEDTRVLVETAMLAAVSGLAYLLSTILKLENGLGYFLPLPVVLAALRSGGGAGWRTMTATCFLLVVLLGPLRAMSYFFLHGLLAATLGSLWSARGGFWVGVMAGALVRMFGQLSYLVMSSVTMNENMFALLLSNVYNMLDQVSAALGLTGAPSPLAVNCTIFSLLLINGLTYCFLVHVVYRVVLGAMGYQLGPLPGIVSKYLRAGVVEQQGA</sequence>
<dbReference type="PANTHER" id="PTHR37185">
    <property type="entry name" value="MEMBRANE PROTEIN"/>
    <property type="match status" value="1"/>
</dbReference>
<keyword evidence="2" id="KW-0472">Membrane</keyword>
<dbReference type="PANTHER" id="PTHR37185:SF3">
    <property type="entry name" value="MEMBRANE PROTEIN"/>
    <property type="match status" value="1"/>
</dbReference>
<feature type="transmembrane region" description="Helical" evidence="2">
    <location>
        <begin position="148"/>
        <end position="165"/>
    </location>
</feature>
<accession>A0A8J4LQ83</accession>
<feature type="transmembrane region" description="Helical" evidence="2">
    <location>
        <begin position="121"/>
        <end position="142"/>
    </location>
</feature>
<name>A0A8J4LQ83_9CHLO</name>
<feature type="compositionally biased region" description="Polar residues" evidence="1">
    <location>
        <begin position="95"/>
        <end position="110"/>
    </location>
</feature>
<keyword evidence="2" id="KW-1133">Transmembrane helix</keyword>
<feature type="region of interest" description="Disordered" evidence="1">
    <location>
        <begin position="67"/>
        <end position="110"/>
    </location>
</feature>
<comment type="caution">
    <text evidence="3">The sequence shown here is derived from an EMBL/GenBank/DDBJ whole genome shotgun (WGS) entry which is preliminary data.</text>
</comment>
<dbReference type="Pfam" id="PF09991">
    <property type="entry name" value="DUF2232"/>
    <property type="match status" value="1"/>
</dbReference>
<dbReference type="AlphaFoldDB" id="A0A8J4LQ83"/>
<proteinExistence type="predicted"/>
<dbReference type="OrthoDB" id="2019412at2759"/>
<dbReference type="Proteomes" id="UP000722791">
    <property type="component" value="Unassembled WGS sequence"/>
</dbReference>
<evidence type="ECO:0000313" key="3">
    <source>
        <dbReference type="EMBL" id="GIM05194.1"/>
    </source>
</evidence>
<evidence type="ECO:0000256" key="1">
    <source>
        <dbReference type="SAM" id="MobiDB-lite"/>
    </source>
</evidence>
<organism evidence="3 4">
    <name type="scientific">Volvox reticuliferus</name>
    <dbReference type="NCBI Taxonomy" id="1737510"/>
    <lineage>
        <taxon>Eukaryota</taxon>
        <taxon>Viridiplantae</taxon>
        <taxon>Chlorophyta</taxon>
        <taxon>core chlorophytes</taxon>
        <taxon>Chlorophyceae</taxon>
        <taxon>CS clade</taxon>
        <taxon>Chlamydomonadales</taxon>
        <taxon>Volvocaceae</taxon>
        <taxon>Volvox</taxon>
    </lineage>
</organism>
<dbReference type="EMBL" id="BNCQ01000018">
    <property type="protein sequence ID" value="GIM05194.1"/>
    <property type="molecule type" value="Genomic_DNA"/>
</dbReference>